<dbReference type="Proteomes" id="UP001189122">
    <property type="component" value="Unassembled WGS sequence"/>
</dbReference>
<proteinExistence type="predicted"/>
<keyword evidence="2" id="KW-1185">Reference proteome</keyword>
<protein>
    <submittedName>
        <fullName evidence="1">Uncharacterized protein</fullName>
    </submittedName>
</protein>
<name>A0A7I8IR61_SPIIN</name>
<dbReference type="EMBL" id="LR743592">
    <property type="protein sequence ID" value="CAA2620296.1"/>
    <property type="molecule type" value="Genomic_DNA"/>
</dbReference>
<evidence type="ECO:0000313" key="2">
    <source>
        <dbReference type="Proteomes" id="UP001189122"/>
    </source>
</evidence>
<accession>A0A7I8IR61</accession>
<organism evidence="1">
    <name type="scientific">Spirodela intermedia</name>
    <name type="common">Intermediate duckweed</name>
    <dbReference type="NCBI Taxonomy" id="51605"/>
    <lineage>
        <taxon>Eukaryota</taxon>
        <taxon>Viridiplantae</taxon>
        <taxon>Streptophyta</taxon>
        <taxon>Embryophyta</taxon>
        <taxon>Tracheophyta</taxon>
        <taxon>Spermatophyta</taxon>
        <taxon>Magnoliopsida</taxon>
        <taxon>Liliopsida</taxon>
        <taxon>Araceae</taxon>
        <taxon>Lemnoideae</taxon>
        <taxon>Spirodela</taxon>
    </lineage>
</organism>
<dbReference type="AlphaFoldDB" id="A0A7I8IR61"/>
<evidence type="ECO:0000313" key="1">
    <source>
        <dbReference type="EMBL" id="CAA2620296.1"/>
    </source>
</evidence>
<gene>
    <name evidence="1" type="ORF">SI7747_05006465</name>
</gene>
<reference evidence="1 2" key="1">
    <citation type="submission" date="2019-12" db="EMBL/GenBank/DDBJ databases">
        <authorList>
            <person name="Scholz U."/>
            <person name="Mascher M."/>
            <person name="Fiebig A."/>
        </authorList>
    </citation>
    <scope>NUCLEOTIDE SEQUENCE</scope>
</reference>
<sequence length="25" mass="2844">MNSSPTPILSPTSSVRHNRFDLCFH</sequence>
<dbReference type="EMBL" id="CACRZD030000005">
    <property type="protein sequence ID" value="CAA6660046.1"/>
    <property type="molecule type" value="Genomic_DNA"/>
</dbReference>